<evidence type="ECO:0000256" key="1">
    <source>
        <dbReference type="SAM" id="MobiDB-lite"/>
    </source>
</evidence>
<dbReference type="EMBL" id="JAGPXC010000005">
    <property type="protein sequence ID" value="KAH6652564.1"/>
    <property type="molecule type" value="Genomic_DNA"/>
</dbReference>
<keyword evidence="2" id="KW-1133">Transmembrane helix</keyword>
<feature type="transmembrane region" description="Helical" evidence="2">
    <location>
        <begin position="165"/>
        <end position="187"/>
    </location>
</feature>
<reference evidence="3" key="1">
    <citation type="journal article" date="2021" name="Nat. Commun.">
        <title>Genetic determinants of endophytism in the Arabidopsis root mycobiome.</title>
        <authorList>
            <person name="Mesny F."/>
            <person name="Miyauchi S."/>
            <person name="Thiergart T."/>
            <person name="Pickel B."/>
            <person name="Atanasova L."/>
            <person name="Karlsson M."/>
            <person name="Huettel B."/>
            <person name="Barry K.W."/>
            <person name="Haridas S."/>
            <person name="Chen C."/>
            <person name="Bauer D."/>
            <person name="Andreopoulos W."/>
            <person name="Pangilinan J."/>
            <person name="LaButti K."/>
            <person name="Riley R."/>
            <person name="Lipzen A."/>
            <person name="Clum A."/>
            <person name="Drula E."/>
            <person name="Henrissat B."/>
            <person name="Kohler A."/>
            <person name="Grigoriev I.V."/>
            <person name="Martin F.M."/>
            <person name="Hacquard S."/>
        </authorList>
    </citation>
    <scope>NUCLEOTIDE SEQUENCE</scope>
    <source>
        <strain evidence="3">MPI-SDFR-AT-0073</strain>
    </source>
</reference>
<name>A0A9P8ZX23_9PEZI</name>
<dbReference type="OrthoDB" id="4737824at2759"/>
<evidence type="ECO:0000256" key="2">
    <source>
        <dbReference type="SAM" id="Phobius"/>
    </source>
</evidence>
<dbReference type="AlphaFoldDB" id="A0A9P8ZX23"/>
<dbReference type="GeneID" id="70136305"/>
<accession>A0A9P8ZX23</accession>
<keyword evidence="4" id="KW-1185">Reference proteome</keyword>
<dbReference type="Proteomes" id="UP000758603">
    <property type="component" value="Unassembled WGS sequence"/>
</dbReference>
<feature type="compositionally biased region" description="Low complexity" evidence="1">
    <location>
        <begin position="1"/>
        <end position="18"/>
    </location>
</feature>
<sequence>MSTRSLSSDSSTSTSTRQSGRRVGPRISPRDSGCYSDSCYSEQYPYDAYYKEKPIPDYHLGTESQQLSDWAVAQIGLRIVSLFLCGVVAGCSVRGYLSGLILWLPLVVVICLWECAELLVFAVQRTQGIAPKAHIIMELIIALGALAYTGLSVWEIFVFRGYRSIVEFAVVTGLCAVISGCHSILFARALADNGSKRRIEENYNVYLD</sequence>
<dbReference type="RefSeq" id="XP_045956841.1">
    <property type="nucleotide sequence ID" value="XM_046107414.1"/>
</dbReference>
<feature type="transmembrane region" description="Helical" evidence="2">
    <location>
        <begin position="103"/>
        <end position="123"/>
    </location>
</feature>
<proteinExistence type="predicted"/>
<evidence type="ECO:0000313" key="3">
    <source>
        <dbReference type="EMBL" id="KAH6652564.1"/>
    </source>
</evidence>
<organism evidence="3 4">
    <name type="scientific">Truncatella angustata</name>
    <dbReference type="NCBI Taxonomy" id="152316"/>
    <lineage>
        <taxon>Eukaryota</taxon>
        <taxon>Fungi</taxon>
        <taxon>Dikarya</taxon>
        <taxon>Ascomycota</taxon>
        <taxon>Pezizomycotina</taxon>
        <taxon>Sordariomycetes</taxon>
        <taxon>Xylariomycetidae</taxon>
        <taxon>Amphisphaeriales</taxon>
        <taxon>Sporocadaceae</taxon>
        <taxon>Truncatella</taxon>
    </lineage>
</organism>
<comment type="caution">
    <text evidence="3">The sequence shown here is derived from an EMBL/GenBank/DDBJ whole genome shotgun (WGS) entry which is preliminary data.</text>
</comment>
<keyword evidence="2" id="KW-0812">Transmembrane</keyword>
<gene>
    <name evidence="3" type="ORF">BKA67DRAFT_659263</name>
</gene>
<keyword evidence="2" id="KW-0472">Membrane</keyword>
<feature type="transmembrane region" description="Helical" evidence="2">
    <location>
        <begin position="135"/>
        <end position="159"/>
    </location>
</feature>
<protein>
    <submittedName>
        <fullName evidence="3">Uncharacterized protein</fullName>
    </submittedName>
</protein>
<evidence type="ECO:0000313" key="4">
    <source>
        <dbReference type="Proteomes" id="UP000758603"/>
    </source>
</evidence>
<feature type="region of interest" description="Disordered" evidence="1">
    <location>
        <begin position="1"/>
        <end position="34"/>
    </location>
</feature>
<feature type="transmembrane region" description="Helical" evidence="2">
    <location>
        <begin position="75"/>
        <end position="97"/>
    </location>
</feature>